<organism evidence="3 4">
    <name type="scientific">Agrilus planipennis</name>
    <name type="common">Emerald ash borer</name>
    <name type="synonym">Agrilus marcopoli</name>
    <dbReference type="NCBI Taxonomy" id="224129"/>
    <lineage>
        <taxon>Eukaryota</taxon>
        <taxon>Metazoa</taxon>
        <taxon>Ecdysozoa</taxon>
        <taxon>Arthropoda</taxon>
        <taxon>Hexapoda</taxon>
        <taxon>Insecta</taxon>
        <taxon>Pterygota</taxon>
        <taxon>Neoptera</taxon>
        <taxon>Endopterygota</taxon>
        <taxon>Coleoptera</taxon>
        <taxon>Polyphaga</taxon>
        <taxon>Elateriformia</taxon>
        <taxon>Buprestoidea</taxon>
        <taxon>Buprestidae</taxon>
        <taxon>Agrilinae</taxon>
        <taxon>Agrilus</taxon>
    </lineage>
</organism>
<dbReference type="Pfam" id="PF01593">
    <property type="entry name" value="Amino_oxidase"/>
    <property type="match status" value="1"/>
</dbReference>
<keyword evidence="1" id="KW-0732">Signal</keyword>
<gene>
    <name evidence="4" type="primary">LOC108733186</name>
</gene>
<reference evidence="4" key="1">
    <citation type="submission" date="2025-08" db="UniProtKB">
        <authorList>
            <consortium name="RefSeq"/>
        </authorList>
    </citation>
    <scope>IDENTIFICATION</scope>
    <source>
        <tissue evidence="4">Entire body</tissue>
    </source>
</reference>
<dbReference type="OrthoDB" id="5046242at2759"/>
<dbReference type="KEGG" id="apln:108733186"/>
<dbReference type="PANTHER" id="PTHR10742:SF398">
    <property type="entry name" value="AMINE OXIDASE DOMAIN-CONTAINING PROTEIN-RELATED"/>
    <property type="match status" value="1"/>
</dbReference>
<dbReference type="InterPro" id="IPR050281">
    <property type="entry name" value="Flavin_monoamine_oxidase"/>
</dbReference>
<dbReference type="InterPro" id="IPR002937">
    <property type="entry name" value="Amino_oxidase"/>
</dbReference>
<dbReference type="RefSeq" id="XP_018319752.1">
    <property type="nucleotide sequence ID" value="XM_018464250.2"/>
</dbReference>
<dbReference type="SUPFAM" id="SSF54373">
    <property type="entry name" value="FAD-linked reductases, C-terminal domain"/>
    <property type="match status" value="1"/>
</dbReference>
<evidence type="ECO:0000259" key="2">
    <source>
        <dbReference type="Pfam" id="PF01593"/>
    </source>
</evidence>
<dbReference type="FunCoup" id="A0A1W4WH11">
    <property type="interactions" value="55"/>
</dbReference>
<dbReference type="Gene3D" id="3.50.50.60">
    <property type="entry name" value="FAD/NAD(P)-binding domain"/>
    <property type="match status" value="1"/>
</dbReference>
<dbReference type="AlphaFoldDB" id="A0A1W4WH11"/>
<proteinExistence type="predicted"/>
<evidence type="ECO:0000256" key="1">
    <source>
        <dbReference type="SAM" id="SignalP"/>
    </source>
</evidence>
<evidence type="ECO:0000313" key="3">
    <source>
        <dbReference type="Proteomes" id="UP000192223"/>
    </source>
</evidence>
<protein>
    <submittedName>
        <fullName evidence="4">Spermine oxidase-like</fullName>
    </submittedName>
</protein>
<dbReference type="GeneID" id="108733186"/>
<dbReference type="STRING" id="224129.A0A1W4WH11"/>
<feature type="signal peptide" evidence="1">
    <location>
        <begin position="1"/>
        <end position="21"/>
    </location>
</feature>
<keyword evidence="3" id="KW-1185">Reference proteome</keyword>
<evidence type="ECO:0000313" key="4">
    <source>
        <dbReference type="RefSeq" id="XP_018319752.1"/>
    </source>
</evidence>
<dbReference type="Gene3D" id="3.90.660.10">
    <property type="match status" value="1"/>
</dbReference>
<dbReference type="Proteomes" id="UP000192223">
    <property type="component" value="Unplaced"/>
</dbReference>
<accession>A0A1W4WH11</accession>
<dbReference type="GO" id="GO:0046592">
    <property type="term" value="F:polyamine oxidase activity"/>
    <property type="evidence" value="ECO:0007669"/>
    <property type="project" value="TreeGrafter"/>
</dbReference>
<feature type="domain" description="Amine oxidase" evidence="2">
    <location>
        <begin position="34"/>
        <end position="486"/>
    </location>
</feature>
<feature type="chain" id="PRO_5010695347" evidence="1">
    <location>
        <begin position="22"/>
        <end position="492"/>
    </location>
</feature>
<dbReference type="InterPro" id="IPR036188">
    <property type="entry name" value="FAD/NAD-bd_sf"/>
</dbReference>
<sequence>MKLLLLLTTLCVFFFQHYCEADHHKLVIIGAGSSGIAAATRLLENDFTDFIILEAENRTGGRIFSVPFGNGIVDLGAQFCQGEKNNIVYETVKDLDVLKHHDNGTYVNLYTKFKIDKNVTETINNLFDSIYENVEDDVKESSLQEYFVKRFTNAINKLYSDSPKLLEFAKDCTDFFLGAICSIEGAFNASDISPHESYEEIPGDQYMHWNGKGYKTFLDVLMKKYPNPNESLPIDDKILLNKEVANVDWRTENSNSSKVAIKCSNGETYYAEHVIVTVSLGVLKENLETMFNPRLPIEKVRAIEDIGFGAISEIHLWYEHSWWPENLTLMNFIWTEQERRTLRDNGLEWYLNVLSLAPQIGNRNELCLWIAGDDVPKIEQLPDSEILSGITYIFDLFLRKDYNITQPSKILRSKWHSQPHFRGSYSYPSIKMNANNTLREDLGNPLLYPNTTKPIVFFAGEATNPHHFATVHGATETGFREADRILKLYKTQ</sequence>
<name>A0A1W4WH11_AGRPL</name>
<dbReference type="SUPFAM" id="SSF51905">
    <property type="entry name" value="FAD/NAD(P)-binding domain"/>
    <property type="match status" value="1"/>
</dbReference>
<dbReference type="InParanoid" id="A0A1W4WH11"/>
<dbReference type="PANTHER" id="PTHR10742">
    <property type="entry name" value="FLAVIN MONOAMINE OXIDASE"/>
    <property type="match status" value="1"/>
</dbReference>